<dbReference type="Pfam" id="PF04679">
    <property type="entry name" value="DNA_ligase_A_C"/>
    <property type="match status" value="1"/>
</dbReference>
<dbReference type="InterPro" id="IPR016059">
    <property type="entry name" value="DNA_ligase_ATP-dep_CS"/>
</dbReference>
<dbReference type="Gene3D" id="3.30.1490.70">
    <property type="match status" value="1"/>
</dbReference>
<dbReference type="PROSITE" id="PS50160">
    <property type="entry name" value="DNA_LIGASE_A3"/>
    <property type="match status" value="1"/>
</dbReference>
<reference evidence="7" key="2">
    <citation type="submission" date="2015-06" db="UniProtKB">
        <authorList>
            <consortium name="EnsemblProtists"/>
        </authorList>
    </citation>
    <scope>IDENTIFICATION</scope>
    <source>
        <strain evidence="7">Emoy2</strain>
    </source>
</reference>
<dbReference type="PANTHER" id="PTHR45674:SF4">
    <property type="entry name" value="DNA LIGASE 1"/>
    <property type="match status" value="1"/>
</dbReference>
<evidence type="ECO:0000259" key="6">
    <source>
        <dbReference type="PROSITE" id="PS50160"/>
    </source>
</evidence>
<sequence>MSACPMSSVEAVLDRIAKSAGRSATCEYKYDGARVQVHLSLGVGSRNCSIRRIFSRNMEDITARFSTLLDVLEMRVKARDAGVRRSSSAESMIVEGEVVALDRITGTFRPFQKSLRSRRALLHDLFEEKPGYVEFVKYVDISLASGDKTRNEAALVRKYLAKTVATGCEGLMIKLLDGEESEYRAGRRSYSWMKLKLDYVLDKSTRCSGKPTVVNARDNGTFLADTLDLVPIGAFYGKGRRAGVFGSFLMATYNSTSGNFETIGKVGTGFSDASLMEVSARFRKMVLPVIEGVPEQYQSCAIRSCHPDVWLVPEEVWEIKATQLTESSSYTCGTDMDADSVNAAAPRKGLALRFPRFVRFRPDKKPLQATESEQVKELFQQQRL</sequence>
<dbReference type="Proteomes" id="UP000011713">
    <property type="component" value="Unassembled WGS sequence"/>
</dbReference>
<proteinExistence type="inferred from homology"/>
<dbReference type="AlphaFoldDB" id="M4BSK0"/>
<organism evidence="7 8">
    <name type="scientific">Hyaloperonospora arabidopsidis (strain Emoy2)</name>
    <name type="common">Downy mildew agent</name>
    <name type="synonym">Peronospora arabidopsidis</name>
    <dbReference type="NCBI Taxonomy" id="559515"/>
    <lineage>
        <taxon>Eukaryota</taxon>
        <taxon>Sar</taxon>
        <taxon>Stramenopiles</taxon>
        <taxon>Oomycota</taxon>
        <taxon>Peronosporomycetes</taxon>
        <taxon>Peronosporales</taxon>
        <taxon>Peronosporaceae</taxon>
        <taxon>Hyaloperonospora</taxon>
    </lineage>
</organism>
<evidence type="ECO:0000256" key="1">
    <source>
        <dbReference type="ARBA" id="ARBA00007572"/>
    </source>
</evidence>
<name>M4BSK0_HYAAE</name>
<dbReference type="GO" id="GO:0005524">
    <property type="term" value="F:ATP binding"/>
    <property type="evidence" value="ECO:0007669"/>
    <property type="project" value="UniProtKB-KW"/>
</dbReference>
<dbReference type="VEuPathDB" id="FungiDB:HpaG809434"/>
<keyword evidence="4" id="KW-0547">Nucleotide-binding</keyword>
<accession>M4BSK0</accession>
<dbReference type="InterPro" id="IPR012309">
    <property type="entry name" value="DNA_ligase_ATP-dep_C"/>
</dbReference>
<keyword evidence="2" id="KW-0436">Ligase</keyword>
<dbReference type="GO" id="GO:0003910">
    <property type="term" value="F:DNA ligase (ATP) activity"/>
    <property type="evidence" value="ECO:0007669"/>
    <property type="project" value="InterPro"/>
</dbReference>
<dbReference type="GO" id="GO:0005739">
    <property type="term" value="C:mitochondrion"/>
    <property type="evidence" value="ECO:0007669"/>
    <property type="project" value="TreeGrafter"/>
</dbReference>
<feature type="domain" description="ATP-dependent DNA ligase family profile" evidence="6">
    <location>
        <begin position="112"/>
        <end position="254"/>
    </location>
</feature>
<dbReference type="SUPFAM" id="SSF50249">
    <property type="entry name" value="Nucleic acid-binding proteins"/>
    <property type="match status" value="1"/>
</dbReference>
<dbReference type="Pfam" id="PF01068">
    <property type="entry name" value="DNA_ligase_A_M"/>
    <property type="match status" value="1"/>
</dbReference>
<dbReference type="InterPro" id="IPR012310">
    <property type="entry name" value="DNA_ligase_ATP-dep_cent"/>
</dbReference>
<dbReference type="HOGENOM" id="CLU_005138_5_2_1"/>
<protein>
    <recommendedName>
        <fullName evidence="6">ATP-dependent DNA ligase family profile domain-containing protein</fullName>
    </recommendedName>
</protein>
<dbReference type="InterPro" id="IPR050191">
    <property type="entry name" value="ATP-dep_DNA_ligase"/>
</dbReference>
<dbReference type="GO" id="GO:0005634">
    <property type="term" value="C:nucleus"/>
    <property type="evidence" value="ECO:0007669"/>
    <property type="project" value="TreeGrafter"/>
</dbReference>
<dbReference type="eggNOG" id="KOG0967">
    <property type="taxonomic scope" value="Eukaryota"/>
</dbReference>
<dbReference type="SUPFAM" id="SSF56091">
    <property type="entry name" value="DNA ligase/mRNA capping enzyme, catalytic domain"/>
    <property type="match status" value="1"/>
</dbReference>
<dbReference type="EnsemblProtists" id="HpaT809434">
    <property type="protein sequence ID" value="HpaP809434"/>
    <property type="gene ID" value="HpaG809434"/>
</dbReference>
<dbReference type="Gene3D" id="2.40.50.140">
    <property type="entry name" value="Nucleic acid-binding proteins"/>
    <property type="match status" value="1"/>
</dbReference>
<dbReference type="GO" id="GO:0006281">
    <property type="term" value="P:DNA repair"/>
    <property type="evidence" value="ECO:0007669"/>
    <property type="project" value="InterPro"/>
</dbReference>
<evidence type="ECO:0000313" key="7">
    <source>
        <dbReference type="EnsemblProtists" id="HpaP809434"/>
    </source>
</evidence>
<dbReference type="GO" id="GO:0006273">
    <property type="term" value="P:lagging strand elongation"/>
    <property type="evidence" value="ECO:0007669"/>
    <property type="project" value="TreeGrafter"/>
</dbReference>
<dbReference type="EMBL" id="JH598725">
    <property type="status" value="NOT_ANNOTATED_CDS"/>
    <property type="molecule type" value="Genomic_DNA"/>
</dbReference>
<evidence type="ECO:0000256" key="5">
    <source>
        <dbReference type="ARBA" id="ARBA00022840"/>
    </source>
</evidence>
<evidence type="ECO:0000313" key="8">
    <source>
        <dbReference type="Proteomes" id="UP000011713"/>
    </source>
</evidence>
<keyword evidence="3" id="KW-0235">DNA replication</keyword>
<dbReference type="InParanoid" id="M4BSK0"/>
<dbReference type="InterPro" id="IPR012340">
    <property type="entry name" value="NA-bd_OB-fold"/>
</dbReference>
<comment type="similarity">
    <text evidence="1">Belongs to the ATP-dependent DNA ligase family.</text>
</comment>
<dbReference type="Gene3D" id="3.30.470.30">
    <property type="entry name" value="DNA ligase/mRNA capping enzyme"/>
    <property type="match status" value="2"/>
</dbReference>
<evidence type="ECO:0000256" key="4">
    <source>
        <dbReference type="ARBA" id="ARBA00022741"/>
    </source>
</evidence>
<dbReference type="GO" id="GO:0006310">
    <property type="term" value="P:DNA recombination"/>
    <property type="evidence" value="ECO:0007669"/>
    <property type="project" value="InterPro"/>
</dbReference>
<keyword evidence="8" id="KW-1185">Reference proteome</keyword>
<keyword evidence="5" id="KW-0067">ATP-binding</keyword>
<dbReference type="FunFam" id="2.40.50.140:FF:000062">
    <property type="entry name" value="DNA ligase"/>
    <property type="match status" value="1"/>
</dbReference>
<evidence type="ECO:0000256" key="3">
    <source>
        <dbReference type="ARBA" id="ARBA00022705"/>
    </source>
</evidence>
<dbReference type="PROSITE" id="PS00697">
    <property type="entry name" value="DNA_LIGASE_A1"/>
    <property type="match status" value="1"/>
</dbReference>
<reference evidence="8" key="1">
    <citation type="journal article" date="2010" name="Science">
        <title>Signatures of adaptation to obligate biotrophy in the Hyaloperonospora arabidopsidis genome.</title>
        <authorList>
            <person name="Baxter L."/>
            <person name="Tripathy S."/>
            <person name="Ishaque N."/>
            <person name="Boot N."/>
            <person name="Cabral A."/>
            <person name="Kemen E."/>
            <person name="Thines M."/>
            <person name="Ah-Fong A."/>
            <person name="Anderson R."/>
            <person name="Badejoko W."/>
            <person name="Bittner-Eddy P."/>
            <person name="Boore J.L."/>
            <person name="Chibucos M.C."/>
            <person name="Coates M."/>
            <person name="Dehal P."/>
            <person name="Delehaunty K."/>
            <person name="Dong S."/>
            <person name="Downton P."/>
            <person name="Dumas B."/>
            <person name="Fabro G."/>
            <person name="Fronick C."/>
            <person name="Fuerstenberg S.I."/>
            <person name="Fulton L."/>
            <person name="Gaulin E."/>
            <person name="Govers F."/>
            <person name="Hughes L."/>
            <person name="Humphray S."/>
            <person name="Jiang R.H."/>
            <person name="Judelson H."/>
            <person name="Kamoun S."/>
            <person name="Kyung K."/>
            <person name="Meijer H."/>
            <person name="Minx P."/>
            <person name="Morris P."/>
            <person name="Nelson J."/>
            <person name="Phuntumart V."/>
            <person name="Qutob D."/>
            <person name="Rehmany A."/>
            <person name="Rougon-Cardoso A."/>
            <person name="Ryden P."/>
            <person name="Torto-Alalibo T."/>
            <person name="Studholme D."/>
            <person name="Wang Y."/>
            <person name="Win J."/>
            <person name="Wood J."/>
            <person name="Clifton S.W."/>
            <person name="Rogers J."/>
            <person name="Van den Ackerveken G."/>
            <person name="Jones J.D."/>
            <person name="McDowell J.M."/>
            <person name="Beynon J."/>
            <person name="Tyler B.M."/>
        </authorList>
    </citation>
    <scope>NUCLEOTIDE SEQUENCE [LARGE SCALE GENOMIC DNA]</scope>
    <source>
        <strain evidence="8">Emoy2</strain>
    </source>
</reference>
<dbReference type="PANTHER" id="PTHR45674">
    <property type="entry name" value="DNA LIGASE 1/3 FAMILY MEMBER"/>
    <property type="match status" value="1"/>
</dbReference>
<dbReference type="CDD" id="cd07969">
    <property type="entry name" value="OBF_DNA_ligase_I"/>
    <property type="match status" value="1"/>
</dbReference>
<evidence type="ECO:0000256" key="2">
    <source>
        <dbReference type="ARBA" id="ARBA00022598"/>
    </source>
</evidence>
<dbReference type="STRING" id="559515.M4BSK0"/>